<accession>A0A4P6G2G6</accession>
<evidence type="ECO:0008006" key="5">
    <source>
        <dbReference type="Google" id="ProtNLM"/>
    </source>
</evidence>
<dbReference type="AlphaFoldDB" id="A0A4P6G2G6"/>
<organism evidence="3 4">
    <name type="scientific">Pseudomonas arsenicoxydans</name>
    <dbReference type="NCBI Taxonomy" id="702115"/>
    <lineage>
        <taxon>Bacteria</taxon>
        <taxon>Pseudomonadati</taxon>
        <taxon>Pseudomonadota</taxon>
        <taxon>Gammaproteobacteria</taxon>
        <taxon>Pseudomonadales</taxon>
        <taxon>Pseudomonadaceae</taxon>
        <taxon>Pseudomonas</taxon>
    </lineage>
</organism>
<gene>
    <name evidence="3" type="ORF">CUN61_17040</name>
</gene>
<evidence type="ECO:0000256" key="1">
    <source>
        <dbReference type="SAM" id="MobiDB-lite"/>
    </source>
</evidence>
<feature type="signal peptide" evidence="2">
    <location>
        <begin position="1"/>
        <end position="25"/>
    </location>
</feature>
<proteinExistence type="predicted"/>
<evidence type="ECO:0000313" key="4">
    <source>
        <dbReference type="Proteomes" id="UP000291121"/>
    </source>
</evidence>
<sequence>MKLHALTKAITLATLLSTASLSAMAAEIPLSAVVEADQVTTKVVSVDAAAHQVVLEGPEGNQVHVQLTDKAKNLGKLKVGDQVNVKVTRSVAASLDTDIDKGLPGTVESAGESRAAPGSDNPGGEAYRQIRVQLKITKIDVKKHQVTFQNPAGKSKTVDVVRPEIQAKLKDLKVGQSVIVTYTDTLKVTSKQGS</sequence>
<dbReference type="EMBL" id="CP024767">
    <property type="protein sequence ID" value="QAY85585.1"/>
    <property type="molecule type" value="Genomic_DNA"/>
</dbReference>
<feature type="region of interest" description="Disordered" evidence="1">
    <location>
        <begin position="102"/>
        <end position="125"/>
    </location>
</feature>
<keyword evidence="2" id="KW-0732">Signal</keyword>
<dbReference type="RefSeq" id="WP_208667757.1">
    <property type="nucleotide sequence ID" value="NZ_CP024767.1"/>
</dbReference>
<evidence type="ECO:0000313" key="3">
    <source>
        <dbReference type="EMBL" id="QAY85585.1"/>
    </source>
</evidence>
<name>A0A4P6G2G6_9PSED</name>
<reference evidence="3 4" key="1">
    <citation type="submission" date="2017-11" db="EMBL/GenBank/DDBJ databases">
        <title>Genome sequence of Pseudomonas arsenicoxydans ACM1.</title>
        <authorList>
            <person name="Nascimento F.X."/>
        </authorList>
    </citation>
    <scope>NUCLEOTIDE SEQUENCE [LARGE SCALE GENOMIC DNA]</scope>
    <source>
        <strain evidence="3 4">ACM1</strain>
    </source>
</reference>
<evidence type="ECO:0000256" key="2">
    <source>
        <dbReference type="SAM" id="SignalP"/>
    </source>
</evidence>
<keyword evidence="4" id="KW-1185">Reference proteome</keyword>
<feature type="chain" id="PRO_5020724030" description="DUF5666 domain-containing protein" evidence="2">
    <location>
        <begin position="26"/>
        <end position="194"/>
    </location>
</feature>
<protein>
    <recommendedName>
        <fullName evidence="5">DUF5666 domain-containing protein</fullName>
    </recommendedName>
</protein>
<dbReference type="Proteomes" id="UP000291121">
    <property type="component" value="Chromosome"/>
</dbReference>